<reference evidence="1" key="1">
    <citation type="journal article" date="2020" name="Stud. Mycol.">
        <title>101 Dothideomycetes genomes: a test case for predicting lifestyles and emergence of pathogens.</title>
        <authorList>
            <person name="Haridas S."/>
            <person name="Albert R."/>
            <person name="Binder M."/>
            <person name="Bloem J."/>
            <person name="Labutti K."/>
            <person name="Salamov A."/>
            <person name="Andreopoulos B."/>
            <person name="Baker S."/>
            <person name="Barry K."/>
            <person name="Bills G."/>
            <person name="Bluhm B."/>
            <person name="Cannon C."/>
            <person name="Castanera R."/>
            <person name="Culley D."/>
            <person name="Daum C."/>
            <person name="Ezra D."/>
            <person name="Gonzalez J."/>
            <person name="Henrissat B."/>
            <person name="Kuo A."/>
            <person name="Liang C."/>
            <person name="Lipzen A."/>
            <person name="Lutzoni F."/>
            <person name="Magnuson J."/>
            <person name="Mondo S."/>
            <person name="Nolan M."/>
            <person name="Ohm R."/>
            <person name="Pangilinan J."/>
            <person name="Park H.-J."/>
            <person name="Ramirez L."/>
            <person name="Alfaro M."/>
            <person name="Sun H."/>
            <person name="Tritt A."/>
            <person name="Yoshinaga Y."/>
            <person name="Zwiers L.-H."/>
            <person name="Turgeon B."/>
            <person name="Goodwin S."/>
            <person name="Spatafora J."/>
            <person name="Crous P."/>
            <person name="Grigoriev I."/>
        </authorList>
    </citation>
    <scope>NUCLEOTIDE SEQUENCE</scope>
    <source>
        <strain evidence="1">CBS 109.77</strain>
    </source>
</reference>
<evidence type="ECO:0000313" key="1">
    <source>
        <dbReference type="EMBL" id="KAF2795892.1"/>
    </source>
</evidence>
<evidence type="ECO:0000313" key="2">
    <source>
        <dbReference type="Proteomes" id="UP000799757"/>
    </source>
</evidence>
<sequence>MPAAVAVACVPVHVDRAEVWDMPFTSPAFLRICRIHPHLACSTNIPQATRALVSPCGLTHVPNPASRRHTAKFPTDSTPKTGIRHALFPRASVRGNPRTSAGSAKLPLARSGARARSVDQVLDYVPAWTWTLCGMCVCWRRKVWLWLGERFGKQVGGGLRCLSDFVFRRLRCDQWQGYEEREGWNIRNAAFERD</sequence>
<dbReference type="Proteomes" id="UP000799757">
    <property type="component" value="Unassembled WGS sequence"/>
</dbReference>
<name>A0A6A6XHK3_9PLEO</name>
<accession>A0A6A6XHK3</accession>
<organism evidence="1 2">
    <name type="scientific">Melanomma pulvis-pyrius CBS 109.77</name>
    <dbReference type="NCBI Taxonomy" id="1314802"/>
    <lineage>
        <taxon>Eukaryota</taxon>
        <taxon>Fungi</taxon>
        <taxon>Dikarya</taxon>
        <taxon>Ascomycota</taxon>
        <taxon>Pezizomycotina</taxon>
        <taxon>Dothideomycetes</taxon>
        <taxon>Pleosporomycetidae</taxon>
        <taxon>Pleosporales</taxon>
        <taxon>Melanommataceae</taxon>
        <taxon>Melanomma</taxon>
    </lineage>
</organism>
<proteinExistence type="predicted"/>
<dbReference type="AlphaFoldDB" id="A0A6A6XHK3"/>
<protein>
    <submittedName>
        <fullName evidence="1">Uncharacterized protein</fullName>
    </submittedName>
</protein>
<dbReference type="EMBL" id="MU001845">
    <property type="protein sequence ID" value="KAF2795892.1"/>
    <property type="molecule type" value="Genomic_DNA"/>
</dbReference>
<gene>
    <name evidence="1" type="ORF">K505DRAFT_381579</name>
</gene>
<keyword evidence="2" id="KW-1185">Reference proteome</keyword>